<dbReference type="GO" id="GO:0035770">
    <property type="term" value="C:ribonucleoprotein granule"/>
    <property type="evidence" value="ECO:0007669"/>
    <property type="project" value="TreeGrafter"/>
</dbReference>
<evidence type="ECO:0000256" key="1">
    <source>
        <dbReference type="ARBA" id="ARBA00004173"/>
    </source>
</evidence>
<reference evidence="4" key="2">
    <citation type="submission" date="2025-08" db="UniProtKB">
        <authorList>
            <consortium name="Ensembl"/>
        </authorList>
    </citation>
    <scope>IDENTIFICATION</scope>
</reference>
<dbReference type="InterPro" id="IPR050870">
    <property type="entry name" value="FAST_kinase"/>
</dbReference>
<dbReference type="GO" id="GO:0000963">
    <property type="term" value="P:mitochondrial RNA processing"/>
    <property type="evidence" value="ECO:0007669"/>
    <property type="project" value="TreeGrafter"/>
</dbReference>
<dbReference type="InterPro" id="IPR013584">
    <property type="entry name" value="RAP"/>
</dbReference>
<dbReference type="AlphaFoldDB" id="A0A452I6J0"/>
<dbReference type="InterPro" id="IPR013579">
    <property type="entry name" value="FAST_2"/>
</dbReference>
<accession>A0A452I6J0</accession>
<dbReference type="SMART" id="SM00952">
    <property type="entry name" value="RAP"/>
    <property type="match status" value="1"/>
</dbReference>
<keyword evidence="5" id="KW-1185">Reference proteome</keyword>
<dbReference type="STRING" id="38772.ENSGAGP00000023156"/>
<dbReference type="Ensembl" id="ENSGAGT00000026387.1">
    <property type="protein sequence ID" value="ENSGAGP00000023156.1"/>
    <property type="gene ID" value="ENSGAGG00000016973.1"/>
</dbReference>
<dbReference type="GO" id="GO:0003723">
    <property type="term" value="F:RNA binding"/>
    <property type="evidence" value="ECO:0007669"/>
    <property type="project" value="TreeGrafter"/>
</dbReference>
<dbReference type="PANTHER" id="PTHR21228:SF29">
    <property type="entry name" value="FAST KINASE DOMAIN-CONTAINING PROTEIN 1, MITOCHONDRIAL"/>
    <property type="match status" value="1"/>
</dbReference>
<dbReference type="GO" id="GO:0044528">
    <property type="term" value="P:regulation of mitochondrial mRNA stability"/>
    <property type="evidence" value="ECO:0007669"/>
    <property type="project" value="InterPro"/>
</dbReference>
<dbReference type="Proteomes" id="UP000291020">
    <property type="component" value="Unassembled WGS sequence"/>
</dbReference>
<dbReference type="Pfam" id="PF08373">
    <property type="entry name" value="RAP"/>
    <property type="match status" value="1"/>
</dbReference>
<reference evidence="5" key="1">
    <citation type="journal article" date="2017" name="PLoS ONE">
        <title>The Agassiz's desert tortoise genome provides a resource for the conservation of a threatened species.</title>
        <authorList>
            <person name="Tollis M."/>
            <person name="DeNardo D.F."/>
            <person name="Cornelius J.A."/>
            <person name="Dolby G.A."/>
            <person name="Edwards T."/>
            <person name="Henen B.T."/>
            <person name="Karl A.E."/>
            <person name="Murphy R.W."/>
            <person name="Kusumi K."/>
        </authorList>
    </citation>
    <scope>NUCLEOTIDE SEQUENCE [LARGE SCALE GENOMIC DNA]</scope>
</reference>
<comment type="subcellular location">
    <subcellularLocation>
        <location evidence="1">Mitochondrion</location>
    </subcellularLocation>
</comment>
<dbReference type="InterPro" id="IPR010622">
    <property type="entry name" value="FAST_Leu-rich"/>
</dbReference>
<keyword evidence="2" id="KW-0496">Mitochondrion</keyword>
<dbReference type="PROSITE" id="PS51286">
    <property type="entry name" value="RAP"/>
    <property type="match status" value="1"/>
</dbReference>
<evidence type="ECO:0000256" key="2">
    <source>
        <dbReference type="ARBA" id="ARBA00023128"/>
    </source>
</evidence>
<dbReference type="PANTHER" id="PTHR21228">
    <property type="entry name" value="FAST LEU-RICH DOMAIN-CONTAINING"/>
    <property type="match status" value="1"/>
</dbReference>
<organism evidence="4 5">
    <name type="scientific">Gopherus agassizii</name>
    <name type="common">Agassiz's desert tortoise</name>
    <dbReference type="NCBI Taxonomy" id="38772"/>
    <lineage>
        <taxon>Eukaryota</taxon>
        <taxon>Metazoa</taxon>
        <taxon>Chordata</taxon>
        <taxon>Craniata</taxon>
        <taxon>Vertebrata</taxon>
        <taxon>Euteleostomi</taxon>
        <taxon>Archelosauria</taxon>
        <taxon>Testudinata</taxon>
        <taxon>Testudines</taxon>
        <taxon>Cryptodira</taxon>
        <taxon>Durocryptodira</taxon>
        <taxon>Testudinoidea</taxon>
        <taxon>Testudinidae</taxon>
        <taxon>Gopherus</taxon>
    </lineage>
</organism>
<evidence type="ECO:0000313" key="5">
    <source>
        <dbReference type="Proteomes" id="UP000291020"/>
    </source>
</evidence>
<protein>
    <recommendedName>
        <fullName evidence="3">RAP domain-containing protein</fullName>
    </recommendedName>
</protein>
<evidence type="ECO:0000259" key="3">
    <source>
        <dbReference type="PROSITE" id="PS51286"/>
    </source>
</evidence>
<dbReference type="Pfam" id="PF06743">
    <property type="entry name" value="FAST_1"/>
    <property type="match status" value="1"/>
</dbReference>
<name>A0A452I6J0_9SAUR</name>
<evidence type="ECO:0000313" key="4">
    <source>
        <dbReference type="Ensembl" id="ENSGAGP00000023156.1"/>
    </source>
</evidence>
<dbReference type="Pfam" id="PF08368">
    <property type="entry name" value="FAST_2"/>
    <property type="match status" value="1"/>
</dbReference>
<feature type="domain" description="RAP" evidence="3">
    <location>
        <begin position="763"/>
        <end position="823"/>
    </location>
</feature>
<sequence>MLCVRRIYAFALRRCQFRTLSSDTLLSQLNSCTTEDQVFDLVGKNKAKLSEKHVGSAISLLWKFQKEKSHLLRNIDYVKNHSQFLTLRILAENKIEFMDNDLLVDMLYNVLRFSVEAHDSLVEELVMEAWRRLERFSLPTLSKFALCLNEQQMYSSPLIGKIADIVNVNLDSIQDTRVLSVLMISISSVISRNFRERLIQKAELLLETVNFISFNHARRMVQFLRNVRLTYRPLLEKCNKVFLENPSQLDLENISLILGLYQSLQFNNTEFRLVIKQKLMETIDDCNNPVSFTRLFAALGPMAGQEVRERLIATALLMAEEFNCHQALVVVETMEEMECRNSHLIQKIASLLHKYLDKYKPTELAKITQALVLLHCHNAELYTKLRRLLVGYLQVNVVPSDISMLTRVLSMLPSSQVDEVVINRVDAVWPQCNLSDLSSFATALVRWVRHDQSHQQSTSGPSAKLLQKLSNCGYQRLQKASDLDQLLEELRYISGEWFEEILVEETINTCQRLMDQITWMNVLEFSSFLIKTNYRCTPLLDRIASVAVQHMSKIHPSGTYNLLLPFTVMNYDPPQSEEFFETCIQHFSSHLGCFEPHLLVLLGYSLAIAEYFPPALINAIFNVDFLTKLDAQLEILPDTLNWRVRLRLMELNRAVCLECPEFQIPWFHERYCQQMQRKGNGSTNTAQQQIHRMLGEILGGSQYAKVSVLTPYYYGIDFECILDKNKKPLPYMDQSIVLADLVQWGPDIQLLGKKGLPPGAQRIAVEFLDSKAFCKNSCHLKGEIAIKKRHLEILGYQVVQIPHFEWNSMELSSKDAWMEYLKKNIFETK</sequence>
<proteinExistence type="predicted"/>
<dbReference type="GO" id="GO:0005759">
    <property type="term" value="C:mitochondrial matrix"/>
    <property type="evidence" value="ECO:0007669"/>
    <property type="project" value="TreeGrafter"/>
</dbReference>
<reference evidence="4" key="3">
    <citation type="submission" date="2025-09" db="UniProtKB">
        <authorList>
            <consortium name="Ensembl"/>
        </authorList>
    </citation>
    <scope>IDENTIFICATION</scope>
</reference>